<dbReference type="Pfam" id="PF13519">
    <property type="entry name" value="VWA_2"/>
    <property type="match status" value="1"/>
</dbReference>
<dbReference type="AlphaFoldDB" id="A0A382PXN2"/>
<dbReference type="InterPro" id="IPR036465">
    <property type="entry name" value="vWFA_dom_sf"/>
</dbReference>
<organism evidence="3">
    <name type="scientific">marine metagenome</name>
    <dbReference type="NCBI Taxonomy" id="408172"/>
    <lineage>
        <taxon>unclassified sequences</taxon>
        <taxon>metagenomes</taxon>
        <taxon>ecological metagenomes</taxon>
    </lineage>
</organism>
<feature type="non-terminal residue" evidence="3">
    <location>
        <position position="338"/>
    </location>
</feature>
<dbReference type="SUPFAM" id="SSF53300">
    <property type="entry name" value="vWA-like"/>
    <property type="match status" value="1"/>
</dbReference>
<evidence type="ECO:0000259" key="2">
    <source>
        <dbReference type="PROSITE" id="PS50234"/>
    </source>
</evidence>
<dbReference type="PROSITE" id="PS50234">
    <property type="entry name" value="VWFA"/>
    <property type="match status" value="1"/>
</dbReference>
<dbReference type="Gene3D" id="3.40.50.410">
    <property type="entry name" value="von Willebrand factor, type A domain"/>
    <property type="match status" value="1"/>
</dbReference>
<feature type="domain" description="VWFA" evidence="2">
    <location>
        <begin position="267"/>
        <end position="338"/>
    </location>
</feature>
<gene>
    <name evidence="3" type="ORF">METZ01_LOCUS330977</name>
</gene>
<dbReference type="InterPro" id="IPR022156">
    <property type="entry name" value="Uncharacterised_YfbK_N"/>
</dbReference>
<proteinExistence type="predicted"/>
<accession>A0A382PXN2</accession>
<sequence>LMKKLFIILCVGALLSGCGGSNVPKANKVENDKGKDAEGTMTTSPSEVVVHRVVKKPKDGIVGKEIKNPDATVANLDANGIVLADESIAVVDSEDMILSLSYDTDSLHRVSRSGLEGGLQSLNSLGVVSAKAYGGRIDSRQLEQGDGVPRLLLPGEEPSTEEYDRIYENPFLEAKGNPLSTFSIDVDTASYANSRRFLRDGQLPPKDAVRIEEFINYFDYDYPAPTGTDPFSTNCELSVCPWNEKHELLLVGLQGRKIDLAQLPPNNLVFLADVSGSMNSPRKLPLLKASLRLLVNNLRPEDRVALVVYAGAAGLVLDSTPGTDRQKIIEAIDNLNAG</sequence>
<dbReference type="Pfam" id="PF12450">
    <property type="entry name" value="vWF_A"/>
    <property type="match status" value="1"/>
</dbReference>
<protein>
    <recommendedName>
        <fullName evidence="2">VWFA domain-containing protein</fullName>
    </recommendedName>
</protein>
<evidence type="ECO:0000313" key="3">
    <source>
        <dbReference type="EMBL" id="SVC78123.1"/>
    </source>
</evidence>
<feature type="region of interest" description="Disordered" evidence="1">
    <location>
        <begin position="25"/>
        <end position="44"/>
    </location>
</feature>
<evidence type="ECO:0000256" key="1">
    <source>
        <dbReference type="SAM" id="MobiDB-lite"/>
    </source>
</evidence>
<dbReference type="InterPro" id="IPR002035">
    <property type="entry name" value="VWF_A"/>
</dbReference>
<feature type="non-terminal residue" evidence="3">
    <location>
        <position position="1"/>
    </location>
</feature>
<name>A0A382PXN2_9ZZZZ</name>
<reference evidence="3" key="1">
    <citation type="submission" date="2018-05" db="EMBL/GenBank/DDBJ databases">
        <authorList>
            <person name="Lanie J.A."/>
            <person name="Ng W.-L."/>
            <person name="Kazmierczak K.M."/>
            <person name="Andrzejewski T.M."/>
            <person name="Davidsen T.M."/>
            <person name="Wayne K.J."/>
            <person name="Tettelin H."/>
            <person name="Glass J.I."/>
            <person name="Rusch D."/>
            <person name="Podicherti R."/>
            <person name="Tsui H.-C.T."/>
            <person name="Winkler M.E."/>
        </authorList>
    </citation>
    <scope>NUCLEOTIDE SEQUENCE</scope>
</reference>
<dbReference type="EMBL" id="UINC01110547">
    <property type="protein sequence ID" value="SVC78123.1"/>
    <property type="molecule type" value="Genomic_DNA"/>
</dbReference>
<feature type="compositionally biased region" description="Basic and acidic residues" evidence="1">
    <location>
        <begin position="27"/>
        <end position="38"/>
    </location>
</feature>